<dbReference type="GO" id="GO:0005634">
    <property type="term" value="C:nucleus"/>
    <property type="evidence" value="ECO:0007669"/>
    <property type="project" value="UniProtKB-SubCell"/>
</dbReference>
<evidence type="ECO:0000256" key="12">
    <source>
        <dbReference type="ARBA" id="ARBA00023242"/>
    </source>
</evidence>
<gene>
    <name evidence="14" type="ORF">ZYGR_0I04520</name>
</gene>
<dbReference type="OrthoDB" id="407609at2759"/>
<evidence type="ECO:0000256" key="8">
    <source>
        <dbReference type="ARBA" id="ARBA00022801"/>
    </source>
</evidence>
<comment type="cofactor">
    <cofactor evidence="2">
        <name>Zn(2+)</name>
        <dbReference type="ChEBI" id="CHEBI:29105"/>
    </cofactor>
</comment>
<dbReference type="PANTHER" id="PTHR12849">
    <property type="entry name" value="RNA LARIAT DEBRANCHING ENZYME"/>
    <property type="match status" value="1"/>
</dbReference>
<evidence type="ECO:0000256" key="10">
    <source>
        <dbReference type="ARBA" id="ARBA00023004"/>
    </source>
</evidence>
<dbReference type="Pfam" id="PF00149">
    <property type="entry name" value="Metallophos"/>
    <property type="match status" value="1"/>
</dbReference>
<protein>
    <recommendedName>
        <fullName evidence="13">Lariat debranching enzyme C-terminal domain-containing protein</fullName>
    </recommendedName>
</protein>
<comment type="similarity">
    <text evidence="5">Belongs to the lariat debranching enzyme family.</text>
</comment>
<keyword evidence="11" id="KW-0464">Manganese</keyword>
<evidence type="ECO:0000256" key="5">
    <source>
        <dbReference type="ARBA" id="ARBA00006045"/>
    </source>
</evidence>
<keyword evidence="12" id="KW-0539">Nucleus</keyword>
<dbReference type="SMART" id="SM01124">
    <property type="entry name" value="DBR1"/>
    <property type="match status" value="1"/>
</dbReference>
<evidence type="ECO:0000256" key="4">
    <source>
        <dbReference type="ARBA" id="ARBA00004123"/>
    </source>
</evidence>
<sequence length="350" mass="41343">MSKIRIAVEGCCHGELNQIFKRVSELHKQEPLDLLLILGDFQSIRSKDDLVSLSVPSKYQRMGDFHQYYNDDEFKPPCMTIFIGGNHESMRHLMLLPHGGFVAPNIYYMGYSNVIWYRGTRIAGLSGIWKHWDYERQRPSWQELENGNQWSRKVKELYHIRNDDVKPLFQLQKPIHIVMSHDWPNGVAYHGDLQRLVQNKPFFKKDLQSRQLGSPVSWNLLRQLKPNWWLSAHLHVRYEALVKHGKRNNDELELDLSEDEEIPQETHFLALDKCLPRRKWLEVIEVDADESHESWHNPNTIFMDPEFVSYLFHAKDKSEISDYSLPPYTTGIQRKETEQTSLFVQKFLSV</sequence>
<dbReference type="Pfam" id="PF05011">
    <property type="entry name" value="DBR1"/>
    <property type="match status" value="1"/>
</dbReference>
<dbReference type="GO" id="GO:0008419">
    <property type="term" value="F:RNA lariat debranching enzyme activity"/>
    <property type="evidence" value="ECO:0007669"/>
    <property type="project" value="UniProtKB-ARBA"/>
</dbReference>
<evidence type="ECO:0000256" key="9">
    <source>
        <dbReference type="ARBA" id="ARBA00022833"/>
    </source>
</evidence>
<evidence type="ECO:0000256" key="7">
    <source>
        <dbReference type="ARBA" id="ARBA00022723"/>
    </source>
</evidence>
<feature type="domain" description="Lariat debranching enzyme C-terminal" evidence="13">
    <location>
        <begin position="258"/>
        <end position="347"/>
    </location>
</feature>
<evidence type="ECO:0000313" key="15">
    <source>
        <dbReference type="Proteomes" id="UP000187013"/>
    </source>
</evidence>
<comment type="cofactor">
    <cofactor evidence="3">
        <name>Fe(2+)</name>
        <dbReference type="ChEBI" id="CHEBI:29033"/>
    </cofactor>
</comment>
<keyword evidence="6" id="KW-0507">mRNA processing</keyword>
<dbReference type="eggNOG" id="KOG2863">
    <property type="taxonomic scope" value="Eukaryota"/>
</dbReference>
<keyword evidence="10" id="KW-0408">Iron</keyword>
<dbReference type="Gene3D" id="3.60.21.10">
    <property type="match status" value="1"/>
</dbReference>
<keyword evidence="7" id="KW-0479">Metal-binding</keyword>
<proteinExistence type="inferred from homology"/>
<comment type="cofactor">
    <cofactor evidence="1">
        <name>Mn(2+)</name>
        <dbReference type="ChEBI" id="CHEBI:29035"/>
    </cofactor>
</comment>
<evidence type="ECO:0000313" key="14">
    <source>
        <dbReference type="EMBL" id="GAV48155.1"/>
    </source>
</evidence>
<keyword evidence="9" id="KW-0862">Zinc</keyword>
<accession>A0A1Q2ZXN9</accession>
<keyword evidence="8" id="KW-0378">Hydrolase</keyword>
<evidence type="ECO:0000256" key="2">
    <source>
        <dbReference type="ARBA" id="ARBA00001947"/>
    </source>
</evidence>
<evidence type="ECO:0000259" key="13">
    <source>
        <dbReference type="SMART" id="SM01124"/>
    </source>
</evidence>
<evidence type="ECO:0000256" key="3">
    <source>
        <dbReference type="ARBA" id="ARBA00001954"/>
    </source>
</evidence>
<dbReference type="EMBL" id="BDGX01000009">
    <property type="protein sequence ID" value="GAV48155.1"/>
    <property type="molecule type" value="Genomic_DNA"/>
</dbReference>
<dbReference type="InterPro" id="IPR004843">
    <property type="entry name" value="Calcineurin-like_PHP"/>
</dbReference>
<evidence type="ECO:0000256" key="1">
    <source>
        <dbReference type="ARBA" id="ARBA00001936"/>
    </source>
</evidence>
<reference evidence="14 15" key="1">
    <citation type="submission" date="2016-08" db="EMBL/GenBank/DDBJ databases">
        <title>Draft genome sequence of allopolyploid Zygosaccharomyces rouxii.</title>
        <authorList>
            <person name="Watanabe J."/>
            <person name="Uehara K."/>
            <person name="Mogi Y."/>
            <person name="Tsukioka Y."/>
        </authorList>
    </citation>
    <scope>NUCLEOTIDE SEQUENCE [LARGE SCALE GENOMIC DNA]</scope>
    <source>
        <strain evidence="14 15">NBRC 110957</strain>
    </source>
</reference>
<dbReference type="CDD" id="cd00844">
    <property type="entry name" value="MPP_Dbr1_N"/>
    <property type="match status" value="1"/>
</dbReference>
<dbReference type="InterPro" id="IPR007708">
    <property type="entry name" value="DBR1_C"/>
</dbReference>
<organism evidence="14 15">
    <name type="scientific">Zygosaccharomyces rouxii</name>
    <dbReference type="NCBI Taxonomy" id="4956"/>
    <lineage>
        <taxon>Eukaryota</taxon>
        <taxon>Fungi</taxon>
        <taxon>Dikarya</taxon>
        <taxon>Ascomycota</taxon>
        <taxon>Saccharomycotina</taxon>
        <taxon>Saccharomycetes</taxon>
        <taxon>Saccharomycetales</taxon>
        <taxon>Saccharomycetaceae</taxon>
        <taxon>Zygosaccharomyces</taxon>
    </lineage>
</organism>
<dbReference type="AlphaFoldDB" id="A0A1Q2ZXN9"/>
<dbReference type="GO" id="GO:0046872">
    <property type="term" value="F:metal ion binding"/>
    <property type="evidence" value="ECO:0007669"/>
    <property type="project" value="UniProtKB-KW"/>
</dbReference>
<evidence type="ECO:0000256" key="11">
    <source>
        <dbReference type="ARBA" id="ARBA00023211"/>
    </source>
</evidence>
<dbReference type="Proteomes" id="UP000187013">
    <property type="component" value="Unassembled WGS sequence"/>
</dbReference>
<dbReference type="InterPro" id="IPR029052">
    <property type="entry name" value="Metallo-depent_PP-like"/>
</dbReference>
<dbReference type="InterPro" id="IPR041816">
    <property type="entry name" value="Dbr1_N"/>
</dbReference>
<comment type="subcellular location">
    <subcellularLocation>
        <location evidence="4">Nucleus</location>
    </subcellularLocation>
</comment>
<dbReference type="SUPFAM" id="SSF56300">
    <property type="entry name" value="Metallo-dependent phosphatases"/>
    <property type="match status" value="1"/>
</dbReference>
<name>A0A1Q2ZXN9_ZYGRO</name>
<dbReference type="GO" id="GO:0000398">
    <property type="term" value="P:mRNA splicing, via spliceosome"/>
    <property type="evidence" value="ECO:0007669"/>
    <property type="project" value="TreeGrafter"/>
</dbReference>
<comment type="caution">
    <text evidence="14">The sequence shown here is derived from an EMBL/GenBank/DDBJ whole genome shotgun (WGS) entry which is preliminary data.</text>
</comment>
<evidence type="ECO:0000256" key="6">
    <source>
        <dbReference type="ARBA" id="ARBA00022664"/>
    </source>
</evidence>
<dbReference type="PANTHER" id="PTHR12849:SF0">
    <property type="entry name" value="LARIAT DEBRANCHING ENZYME"/>
    <property type="match status" value="1"/>
</dbReference>